<evidence type="ECO:0000256" key="5">
    <source>
        <dbReference type="ARBA" id="ARBA00022676"/>
    </source>
</evidence>
<evidence type="ECO:0000256" key="2">
    <source>
        <dbReference type="ARBA" id="ARBA00005684"/>
    </source>
</evidence>
<keyword evidence="5 10" id="KW-0328">Glycosyltransferase</keyword>
<comment type="similarity">
    <text evidence="2 10">Belongs to the disproportionating enzyme family.</text>
</comment>
<dbReference type="RefSeq" id="WP_404547152.1">
    <property type="nucleotide sequence ID" value="NZ_JADIKJ010000010.1"/>
</dbReference>
<evidence type="ECO:0000256" key="3">
    <source>
        <dbReference type="ARBA" id="ARBA00012560"/>
    </source>
</evidence>
<evidence type="ECO:0000256" key="1">
    <source>
        <dbReference type="ARBA" id="ARBA00000439"/>
    </source>
</evidence>
<evidence type="ECO:0000256" key="7">
    <source>
        <dbReference type="ARBA" id="ARBA00023277"/>
    </source>
</evidence>
<evidence type="ECO:0000256" key="10">
    <source>
        <dbReference type="RuleBase" id="RU361207"/>
    </source>
</evidence>
<dbReference type="PANTHER" id="PTHR32438">
    <property type="entry name" value="4-ALPHA-GLUCANOTRANSFERASE DPE1, CHLOROPLASTIC/AMYLOPLASTIC"/>
    <property type="match status" value="1"/>
</dbReference>
<evidence type="ECO:0000256" key="8">
    <source>
        <dbReference type="ARBA" id="ARBA00031423"/>
    </source>
</evidence>
<gene>
    <name evidence="11" type="primary">malQ</name>
    <name evidence="11" type="ORF">ISP15_09980</name>
</gene>
<accession>A0ABW8JLJ9</accession>
<dbReference type="Gene3D" id="3.20.20.80">
    <property type="entry name" value="Glycosidases"/>
    <property type="match status" value="1"/>
</dbReference>
<dbReference type="EMBL" id="JADIKJ010000010">
    <property type="protein sequence ID" value="MFK2900665.1"/>
    <property type="molecule type" value="Genomic_DNA"/>
</dbReference>
<keyword evidence="12" id="KW-1185">Reference proteome</keyword>
<evidence type="ECO:0000256" key="9">
    <source>
        <dbReference type="ARBA" id="ARBA00031501"/>
    </source>
</evidence>
<sequence length="701" mass="75909">MSDSSLEALAHAAGIAVQWTDAFGQAQHLSDEALHGLLAALQLPAHDLASRRSSLNLLHERHKLLPALVTVDAGDRCMLPSPALAGSAVLYHESGATHAIEIDAQGGFQAPADYGYYRLAIGTREITLAVAPVRCFGVSDSLAQPDAHAWGVGAQVYALRHANDGGVGDSRAVAALAAATGRAGGDALALSPLHAISPIGQHYSPYSPSDRGFLNWLHADPAQLLGEAALHAAIQEAGIAPAWDSAHKNRLVDWPKTYAMRRSVWRMLYEQFAHAPRGLREDFDAFVRQGGQRLRDHALIAARQAFAALRGESTSWRHWEHEWQEDAPAADAFAGMHDVELAFETFLQWLAARCWERTQQQARDEGQRIGLIWDLAVGFEPGGGEAWSHRQHLLQGLELGAPPDAFNPSGQQWGITSYSPWGLASSGFAPFIQLLRANMARGGGVRIDHVIGFRRLWILPEGGSAAAGGYIRLPLEDMLRLVALESWRNRCIVIGEDLGTVPEGFRDLLAAKGLLGIDVLLFTRDGHGRFLPPERWRPSAIATTTTHDLPPLLGWREGLDIAHLAAAHEWPDEARDRRQHERQADVAQLDRALAANAGPSQALAANAGPSQALAANAGPSQALPPHADKAEICRRSFQYIARAPSPLRLIPLEDALCRKEQPNLPGTVSSYPNWRHRLPEATLTTLPPVLQSLGGTLKGSA</sequence>
<dbReference type="InterPro" id="IPR017853">
    <property type="entry name" value="GH"/>
</dbReference>
<evidence type="ECO:0000313" key="11">
    <source>
        <dbReference type="EMBL" id="MFK2900665.1"/>
    </source>
</evidence>
<dbReference type="EC" id="2.4.1.25" evidence="3 10"/>
<proteinExistence type="inferred from homology"/>
<organism evidence="11 12">
    <name type="scientific">Dyella jejuensis</name>
    <dbReference type="NCBI Taxonomy" id="1432009"/>
    <lineage>
        <taxon>Bacteria</taxon>
        <taxon>Pseudomonadati</taxon>
        <taxon>Pseudomonadota</taxon>
        <taxon>Gammaproteobacteria</taxon>
        <taxon>Lysobacterales</taxon>
        <taxon>Rhodanobacteraceae</taxon>
        <taxon>Dyella</taxon>
    </lineage>
</organism>
<evidence type="ECO:0000256" key="6">
    <source>
        <dbReference type="ARBA" id="ARBA00022679"/>
    </source>
</evidence>
<reference evidence="11 12" key="1">
    <citation type="submission" date="2020-10" db="EMBL/GenBank/DDBJ databases">
        <title>Phylogeny of dyella-like bacteria.</title>
        <authorList>
            <person name="Fu J."/>
        </authorList>
    </citation>
    <scope>NUCLEOTIDE SEQUENCE [LARGE SCALE GENOMIC DNA]</scope>
    <source>
        <strain evidence="11 12">JP1</strain>
    </source>
</reference>
<comment type="caution">
    <text evidence="11">The sequence shown here is derived from an EMBL/GenBank/DDBJ whole genome shotgun (WGS) entry which is preliminary data.</text>
</comment>
<keyword evidence="6 10" id="KW-0808">Transferase</keyword>
<dbReference type="Pfam" id="PF02446">
    <property type="entry name" value="Glyco_hydro_77"/>
    <property type="match status" value="1"/>
</dbReference>
<comment type="catalytic activity">
    <reaction evidence="1 10">
        <text>Transfers a segment of a (1-&gt;4)-alpha-D-glucan to a new position in an acceptor, which may be glucose or a (1-&gt;4)-alpha-D-glucan.</text>
        <dbReference type="EC" id="2.4.1.25"/>
    </reaction>
</comment>
<keyword evidence="7 10" id="KW-0119">Carbohydrate metabolism</keyword>
<protein>
    <recommendedName>
        <fullName evidence="4 10">4-alpha-glucanotransferase</fullName>
        <ecNumber evidence="3 10">2.4.1.25</ecNumber>
    </recommendedName>
    <alternativeName>
        <fullName evidence="8 10">Amylomaltase</fullName>
    </alternativeName>
    <alternativeName>
        <fullName evidence="9 10">Disproportionating enzyme</fullName>
    </alternativeName>
</protein>
<name>A0ABW8JLJ9_9GAMM</name>
<dbReference type="SUPFAM" id="SSF51445">
    <property type="entry name" value="(Trans)glycosidases"/>
    <property type="match status" value="1"/>
</dbReference>
<evidence type="ECO:0000256" key="4">
    <source>
        <dbReference type="ARBA" id="ARBA00020295"/>
    </source>
</evidence>
<dbReference type="NCBIfam" id="TIGR00217">
    <property type="entry name" value="malQ"/>
    <property type="match status" value="1"/>
</dbReference>
<dbReference type="PANTHER" id="PTHR32438:SF5">
    <property type="entry name" value="4-ALPHA-GLUCANOTRANSFERASE DPE1, CHLOROPLASTIC_AMYLOPLASTIC"/>
    <property type="match status" value="1"/>
</dbReference>
<dbReference type="Proteomes" id="UP001620461">
    <property type="component" value="Unassembled WGS sequence"/>
</dbReference>
<dbReference type="GO" id="GO:0004134">
    <property type="term" value="F:4-alpha-glucanotransferase activity"/>
    <property type="evidence" value="ECO:0007669"/>
    <property type="project" value="UniProtKB-EC"/>
</dbReference>
<dbReference type="InterPro" id="IPR003385">
    <property type="entry name" value="Glyco_hydro_77"/>
</dbReference>
<evidence type="ECO:0000313" key="12">
    <source>
        <dbReference type="Proteomes" id="UP001620461"/>
    </source>
</evidence>